<dbReference type="Gene3D" id="1.20.1390.10">
    <property type="entry name" value="PWI domain"/>
    <property type="match status" value="1"/>
</dbReference>
<organism evidence="4 5">
    <name type="scientific">Linum tenue</name>
    <dbReference type="NCBI Taxonomy" id="586396"/>
    <lineage>
        <taxon>Eukaryota</taxon>
        <taxon>Viridiplantae</taxon>
        <taxon>Streptophyta</taxon>
        <taxon>Embryophyta</taxon>
        <taxon>Tracheophyta</taxon>
        <taxon>Spermatophyta</taxon>
        <taxon>Magnoliopsida</taxon>
        <taxon>eudicotyledons</taxon>
        <taxon>Gunneridae</taxon>
        <taxon>Pentapetalae</taxon>
        <taxon>rosids</taxon>
        <taxon>fabids</taxon>
        <taxon>Malpighiales</taxon>
        <taxon>Linaceae</taxon>
        <taxon>Linum</taxon>
    </lineage>
</organism>
<sequence>MSGGFFRVIASLGIIISISAALALINSADLGSEPDCLRFFSFFVLKGTSAEQDTRFSNKQAKLMKSQKFAPELEHLVFGWTVDMTKVKMDVMKPWIANRVTELLGFEDEVLINFIYGLLDTKAVNGKAVQIQLTGFMEKNTGKFMKELWSLLISAQKNASGVPQQLLDAKEEETRQKQAERDRITAEIQKKKEKENIDSELMRQRKMDGGAETKANNTSVDPRSKQIQLKGSSGAFDNEKEAEIRNGSRGRSRVSKSPHRGDLSPSSPSGRIKPRSFSRSPYARHRSVSSERRRKRSVTPGREHSPRASNSPLRRRSSFVRQRSRSPSISRSPSPVRRRLRSPYRRRSPSPIRRRRSPSPVRRPRSPSPPRRRRRSRSPMRRRRSPSPIRQRRSPARSRRTPSPTRRRRSPSPQSRQSPSPLHNRSPSPLKRRSPSPPRRRYERSPPSSKRGSRSPARRRSRSPARRRSRSPARRRSRSPARRRSPAPTRQRSPVRTRQRSPSPFVSRSPSPIRQRSTGQSSQGKLRSREISSPVQAQSGQLRSPLGDAKERKDWRKRSPAPLSSPEASPVQSESPPPIKKTSNNNDKSIPRQMMELHPEHNLSPPPQPKDKRSRYESSDDSKEGEGNNRSRRLKDSLVEVQYKGKQSPEINSGHQTKSRSHYMTEPGKKDQETRSEKSYGRKGHAKAWEGQKSPVESLADVQKSVGSLSHGHFMKDDRHGKPDTITSIENVENSNGGSRLDSDSDRSGKHEGKEKRKHKRSHRHGKSSSDDESDSEVEERKEVKKRRKEEKKSRKEEKRRRREERHRKRGERQAEKLKLKKRDDDSSDDDHAARGKMYSSSDDEEEHSEQKKLEIELRKKALESLKAKKSIDH</sequence>
<comment type="caution">
    <text evidence="4">The sequence shown here is derived from an EMBL/GenBank/DDBJ whole genome shotgun (WGS) entry which is preliminary data.</text>
</comment>
<dbReference type="PANTHER" id="PTHR23148">
    <property type="entry name" value="SERINE/ARGININE REGULATED NUCLEAR MATRIX PROTEIN"/>
    <property type="match status" value="1"/>
</dbReference>
<accession>A0AAV0I604</accession>
<feature type="compositionally biased region" description="Basic and acidic residues" evidence="2">
    <location>
        <begin position="667"/>
        <end position="680"/>
    </location>
</feature>
<evidence type="ECO:0000256" key="1">
    <source>
        <dbReference type="ARBA" id="ARBA00022664"/>
    </source>
</evidence>
<feature type="compositionally biased region" description="Low complexity" evidence="2">
    <location>
        <begin position="325"/>
        <end position="335"/>
    </location>
</feature>
<feature type="compositionally biased region" description="Basic residues" evidence="2">
    <location>
        <begin position="313"/>
        <end position="324"/>
    </location>
</feature>
<feature type="compositionally biased region" description="Basic and acidic residues" evidence="2">
    <location>
        <begin position="714"/>
        <end position="723"/>
    </location>
</feature>
<feature type="compositionally biased region" description="Basic residues" evidence="2">
    <location>
        <begin position="248"/>
        <end position="258"/>
    </location>
</feature>
<feature type="compositionally biased region" description="Basic residues" evidence="2">
    <location>
        <begin position="336"/>
        <end position="410"/>
    </location>
</feature>
<dbReference type="AlphaFoldDB" id="A0AAV0I604"/>
<feature type="compositionally biased region" description="Low complexity" evidence="2">
    <location>
        <begin position="411"/>
        <end position="429"/>
    </location>
</feature>
<protein>
    <recommendedName>
        <fullName evidence="3">PWI domain-containing protein</fullName>
    </recommendedName>
</protein>
<dbReference type="Pfam" id="PF01480">
    <property type="entry name" value="PWI"/>
    <property type="match status" value="1"/>
</dbReference>
<feature type="compositionally biased region" description="Basic and acidic residues" evidence="2">
    <location>
        <begin position="741"/>
        <end position="755"/>
    </location>
</feature>
<reference evidence="4" key="1">
    <citation type="submission" date="2022-08" db="EMBL/GenBank/DDBJ databases">
        <authorList>
            <person name="Gutierrez-Valencia J."/>
        </authorList>
    </citation>
    <scope>NUCLEOTIDE SEQUENCE</scope>
</reference>
<keyword evidence="5" id="KW-1185">Reference proteome</keyword>
<dbReference type="Proteomes" id="UP001154282">
    <property type="component" value="Unassembled WGS sequence"/>
</dbReference>
<feature type="compositionally biased region" description="Polar residues" evidence="2">
    <location>
        <begin position="214"/>
        <end position="231"/>
    </location>
</feature>
<dbReference type="GO" id="GO:0003723">
    <property type="term" value="F:RNA binding"/>
    <property type="evidence" value="ECO:0007669"/>
    <property type="project" value="TreeGrafter"/>
</dbReference>
<keyword evidence="1" id="KW-0507">mRNA processing</keyword>
<feature type="domain" description="PWI" evidence="3">
    <location>
        <begin position="66"/>
        <end position="169"/>
    </location>
</feature>
<dbReference type="InterPro" id="IPR036483">
    <property type="entry name" value="PWI_dom_sf"/>
</dbReference>
<feature type="compositionally biased region" description="Low complexity" evidence="2">
    <location>
        <begin position="560"/>
        <end position="570"/>
    </location>
</feature>
<dbReference type="SMART" id="SM00311">
    <property type="entry name" value="PWI"/>
    <property type="match status" value="1"/>
</dbReference>
<dbReference type="EMBL" id="CAMGYJ010000003">
    <property type="protein sequence ID" value="CAI0393061.1"/>
    <property type="molecule type" value="Genomic_DNA"/>
</dbReference>
<feature type="compositionally biased region" description="Basic residues" evidence="2">
    <location>
        <begin position="798"/>
        <end position="811"/>
    </location>
</feature>
<dbReference type="SUPFAM" id="SSF101233">
    <property type="entry name" value="PWI domain"/>
    <property type="match status" value="1"/>
</dbReference>
<feature type="compositionally biased region" description="Basic residues" evidence="2">
    <location>
        <begin position="451"/>
        <end position="485"/>
    </location>
</feature>
<dbReference type="PROSITE" id="PS51025">
    <property type="entry name" value="PWI"/>
    <property type="match status" value="1"/>
</dbReference>
<dbReference type="InterPro" id="IPR002483">
    <property type="entry name" value="PWI_dom"/>
</dbReference>
<feature type="compositionally biased region" description="Basic residues" evidence="2">
    <location>
        <begin position="430"/>
        <end position="442"/>
    </location>
</feature>
<gene>
    <name evidence="4" type="ORF">LITE_LOCUS7785</name>
</gene>
<evidence type="ECO:0000313" key="4">
    <source>
        <dbReference type="EMBL" id="CAI0393061.1"/>
    </source>
</evidence>
<feature type="region of interest" description="Disordered" evidence="2">
    <location>
        <begin position="164"/>
        <end position="853"/>
    </location>
</feature>
<feature type="compositionally biased region" description="Basic and acidic residues" evidence="2">
    <location>
        <begin position="812"/>
        <end position="834"/>
    </location>
</feature>
<evidence type="ECO:0000256" key="2">
    <source>
        <dbReference type="SAM" id="MobiDB-lite"/>
    </source>
</evidence>
<evidence type="ECO:0000313" key="5">
    <source>
        <dbReference type="Proteomes" id="UP001154282"/>
    </source>
</evidence>
<dbReference type="InterPro" id="IPR052225">
    <property type="entry name" value="Ser/Arg_repetitive_matrix"/>
</dbReference>
<proteinExistence type="predicted"/>
<feature type="compositionally biased region" description="Low complexity" evidence="2">
    <location>
        <begin position="500"/>
        <end position="514"/>
    </location>
</feature>
<feature type="compositionally biased region" description="Basic residues" evidence="2">
    <location>
        <begin position="756"/>
        <end position="767"/>
    </location>
</feature>
<feature type="compositionally biased region" description="Polar residues" evidence="2">
    <location>
        <begin position="515"/>
        <end position="542"/>
    </location>
</feature>
<feature type="compositionally biased region" description="Basic residues" evidence="2">
    <location>
        <begin position="272"/>
        <end position="297"/>
    </location>
</feature>
<feature type="compositionally biased region" description="Basic and acidic residues" evidence="2">
    <location>
        <begin position="237"/>
        <end position="246"/>
    </location>
</feature>
<name>A0AAV0I604_9ROSI</name>
<feature type="compositionally biased region" description="Basic and acidic residues" evidence="2">
    <location>
        <begin position="609"/>
        <end position="638"/>
    </location>
</feature>
<dbReference type="GO" id="GO:0006397">
    <property type="term" value="P:mRNA processing"/>
    <property type="evidence" value="ECO:0007669"/>
    <property type="project" value="UniProtKB-KW"/>
</dbReference>
<dbReference type="PANTHER" id="PTHR23148:SF0">
    <property type="entry name" value="SERINE_ARGININE REPETITIVE MATRIX PROTEIN 1"/>
    <property type="match status" value="1"/>
</dbReference>
<dbReference type="GO" id="GO:0048024">
    <property type="term" value="P:regulation of mRNA splicing, via spliceosome"/>
    <property type="evidence" value="ECO:0007669"/>
    <property type="project" value="TreeGrafter"/>
</dbReference>
<feature type="compositionally biased region" description="Basic and acidic residues" evidence="2">
    <location>
        <begin position="168"/>
        <end position="211"/>
    </location>
</feature>
<dbReference type="GO" id="GO:0005681">
    <property type="term" value="C:spliceosomal complex"/>
    <property type="evidence" value="ECO:0007669"/>
    <property type="project" value="TreeGrafter"/>
</dbReference>
<evidence type="ECO:0000259" key="3">
    <source>
        <dbReference type="PROSITE" id="PS51025"/>
    </source>
</evidence>